<reference evidence="3 4" key="1">
    <citation type="submission" date="2020-12" db="EMBL/GenBank/DDBJ databases">
        <title>Bacterial novel species Adhaeribacter sp. BT258 isolated from soil.</title>
        <authorList>
            <person name="Jung H.-Y."/>
        </authorList>
    </citation>
    <scope>NUCLEOTIDE SEQUENCE [LARGE SCALE GENOMIC DNA]</scope>
    <source>
        <strain evidence="3 4">BT258</strain>
    </source>
</reference>
<feature type="signal peptide" evidence="1">
    <location>
        <begin position="1"/>
        <end position="16"/>
    </location>
</feature>
<comment type="caution">
    <text evidence="3">The sequence shown here is derived from an EMBL/GenBank/DDBJ whole genome shotgun (WGS) entry which is preliminary data.</text>
</comment>
<dbReference type="InterPro" id="IPR006124">
    <property type="entry name" value="Metalloenzyme"/>
</dbReference>
<dbReference type="Gene3D" id="3.40.720.10">
    <property type="entry name" value="Alkaline Phosphatase, subunit A"/>
    <property type="match status" value="2"/>
</dbReference>
<dbReference type="RefSeq" id="WP_200507671.1">
    <property type="nucleotide sequence ID" value="NZ_JAEHFX010000011.1"/>
</dbReference>
<feature type="domain" description="Metalloenzyme" evidence="2">
    <location>
        <begin position="108"/>
        <end position="299"/>
    </location>
</feature>
<evidence type="ECO:0000256" key="1">
    <source>
        <dbReference type="SAM" id="SignalP"/>
    </source>
</evidence>
<dbReference type="SUPFAM" id="SSF53649">
    <property type="entry name" value="Alkaline phosphatase-like"/>
    <property type="match status" value="1"/>
</dbReference>
<keyword evidence="4" id="KW-1185">Reference proteome</keyword>
<feature type="chain" id="PRO_5046305786" evidence="1">
    <location>
        <begin position="17"/>
        <end position="320"/>
    </location>
</feature>
<sequence length="320" mass="36193">MTRFLFFLLFQLQTLAFSGCRQPAIQASATSLYKTRNVVVVVVDGPRYSETWGSKDHALVPRMANELAHEGVINPAFYNTGPTYTNAGHAAITTGVHQHINNSGLELPRNPSYLQYWLEATGNHNRKAWIVTSKDKLHILANTKDKTYQGKFLPATNCGINGPNTGYRQDSVTLRVAKNVLQTEKPNLLFINFKEPDSRGHSNDWEGYLRAIKACDEYVFQLWKFLQEDEYYRGTTTFIVTNDHGRHLDGHDDGFVSHGDNCEGCRHLNFYASGPDFKTNVIIGKKYNQTDIPATIAELLHFRMPTGKGDVMWELFSSKP</sequence>
<protein>
    <submittedName>
        <fullName evidence="3">Alkaline phosphatase family protein</fullName>
    </submittedName>
</protein>
<dbReference type="InterPro" id="IPR017850">
    <property type="entry name" value="Alkaline_phosphatase_core_sf"/>
</dbReference>
<name>A0ABS1C637_9BACT</name>
<dbReference type="Pfam" id="PF01676">
    <property type="entry name" value="Metalloenzyme"/>
    <property type="match status" value="1"/>
</dbReference>
<evidence type="ECO:0000259" key="2">
    <source>
        <dbReference type="Pfam" id="PF01676"/>
    </source>
</evidence>
<dbReference type="EMBL" id="JAEHFX010000011">
    <property type="protein sequence ID" value="MBK0404783.1"/>
    <property type="molecule type" value="Genomic_DNA"/>
</dbReference>
<dbReference type="PANTHER" id="PTHR10151:SF120">
    <property type="entry name" value="BIS(5'-ADENOSYL)-TRIPHOSPHATASE"/>
    <property type="match status" value="1"/>
</dbReference>
<dbReference type="Proteomes" id="UP000644147">
    <property type="component" value="Unassembled WGS sequence"/>
</dbReference>
<accession>A0ABS1C637</accession>
<evidence type="ECO:0000313" key="4">
    <source>
        <dbReference type="Proteomes" id="UP000644147"/>
    </source>
</evidence>
<keyword evidence="1" id="KW-0732">Signal</keyword>
<dbReference type="PANTHER" id="PTHR10151">
    <property type="entry name" value="ECTONUCLEOTIDE PYROPHOSPHATASE/PHOSPHODIESTERASE"/>
    <property type="match status" value="1"/>
</dbReference>
<organism evidence="3 4">
    <name type="scientific">Adhaeribacter terrigena</name>
    <dbReference type="NCBI Taxonomy" id="2793070"/>
    <lineage>
        <taxon>Bacteria</taxon>
        <taxon>Pseudomonadati</taxon>
        <taxon>Bacteroidota</taxon>
        <taxon>Cytophagia</taxon>
        <taxon>Cytophagales</taxon>
        <taxon>Hymenobacteraceae</taxon>
        <taxon>Adhaeribacter</taxon>
    </lineage>
</organism>
<proteinExistence type="predicted"/>
<dbReference type="PROSITE" id="PS51257">
    <property type="entry name" value="PROKAR_LIPOPROTEIN"/>
    <property type="match status" value="1"/>
</dbReference>
<gene>
    <name evidence="3" type="ORF">I5M27_17460</name>
</gene>
<evidence type="ECO:0000313" key="3">
    <source>
        <dbReference type="EMBL" id="MBK0404783.1"/>
    </source>
</evidence>